<proteinExistence type="predicted"/>
<gene>
    <name evidence="2" type="ORF">EAH82_11730</name>
</gene>
<evidence type="ECO:0000313" key="2">
    <source>
        <dbReference type="EMBL" id="TPG27452.1"/>
    </source>
</evidence>
<protein>
    <recommendedName>
        <fullName evidence="1">Transcription factor zinc-finger domain-containing protein</fullName>
    </recommendedName>
</protein>
<dbReference type="OrthoDB" id="9814037at2"/>
<dbReference type="AlphaFoldDB" id="A0A502DT39"/>
<reference evidence="2 3" key="1">
    <citation type="journal article" date="2019" name="Environ. Microbiol.">
        <title>Species interactions and distinct microbial communities in high Arctic permafrost affected cryosols are associated with the CH4 and CO2 gas fluxes.</title>
        <authorList>
            <person name="Altshuler I."/>
            <person name="Hamel J."/>
            <person name="Turney S."/>
            <person name="Magnuson E."/>
            <person name="Levesque R."/>
            <person name="Greer C."/>
            <person name="Whyte L.G."/>
        </authorList>
    </citation>
    <scope>NUCLEOTIDE SEQUENCE [LARGE SCALE GENOMIC DNA]</scope>
    <source>
        <strain evidence="2 3">S06.C</strain>
    </source>
</reference>
<sequence>MRAVNAPRLCPSCRQPMEAHHFAAHGGKTVDLDICFACQGLWFDAGENLRLAPAGVLALFESLHRHRGDAHQPLHDALRCPSCKRALAHGFDHVRSGRYVTYRCPQGHGRFASFSSFMVEKGFVRQMTGPEIEDLSRRVAAIYCTGCGAPVDIRRDHACPHCRAAFSLLDPAAVEQALQRHASASAPAGRSAPRQVDVADALIAIERDRQEALREEKKADPTADLWAAGIELVWRVLSR</sequence>
<dbReference type="InterPro" id="IPR027392">
    <property type="entry name" value="TF_Znf"/>
</dbReference>
<evidence type="ECO:0000259" key="1">
    <source>
        <dbReference type="Pfam" id="PF13453"/>
    </source>
</evidence>
<organism evidence="2 3">
    <name type="scientific">Variovorax guangxiensis</name>
    <dbReference type="NCBI Taxonomy" id="1775474"/>
    <lineage>
        <taxon>Bacteria</taxon>
        <taxon>Pseudomonadati</taxon>
        <taxon>Pseudomonadota</taxon>
        <taxon>Betaproteobacteria</taxon>
        <taxon>Burkholderiales</taxon>
        <taxon>Comamonadaceae</taxon>
        <taxon>Variovorax</taxon>
    </lineage>
</organism>
<dbReference type="Proteomes" id="UP000319212">
    <property type="component" value="Unassembled WGS sequence"/>
</dbReference>
<accession>A0A502DT39</accession>
<feature type="domain" description="Transcription factor zinc-finger" evidence="1">
    <location>
        <begin position="10"/>
        <end position="50"/>
    </location>
</feature>
<evidence type="ECO:0000313" key="3">
    <source>
        <dbReference type="Proteomes" id="UP000319212"/>
    </source>
</evidence>
<dbReference type="EMBL" id="RCZI01000003">
    <property type="protein sequence ID" value="TPG27452.1"/>
    <property type="molecule type" value="Genomic_DNA"/>
</dbReference>
<comment type="caution">
    <text evidence="2">The sequence shown here is derived from an EMBL/GenBank/DDBJ whole genome shotgun (WGS) entry which is preliminary data.</text>
</comment>
<dbReference type="Pfam" id="PF13453">
    <property type="entry name" value="Zn_ribbon_TFIIB"/>
    <property type="match status" value="1"/>
</dbReference>
<name>A0A502DT39_9BURK</name>